<accession>A0A210QGH6</accession>
<evidence type="ECO:0000313" key="4">
    <source>
        <dbReference type="Proteomes" id="UP000242188"/>
    </source>
</evidence>
<dbReference type="AlphaFoldDB" id="A0A210QGH6"/>
<gene>
    <name evidence="3" type="ORF">KP79_PYT22835</name>
</gene>
<dbReference type="EMBL" id="NEDP02003762">
    <property type="protein sequence ID" value="OWF47852.1"/>
    <property type="molecule type" value="Genomic_DNA"/>
</dbReference>
<feature type="compositionally biased region" description="Basic and acidic residues" evidence="1">
    <location>
        <begin position="172"/>
        <end position="181"/>
    </location>
</feature>
<comment type="caution">
    <text evidence="3">The sequence shown here is derived from an EMBL/GenBank/DDBJ whole genome shotgun (WGS) entry which is preliminary data.</text>
</comment>
<evidence type="ECO:0000256" key="2">
    <source>
        <dbReference type="SAM" id="SignalP"/>
    </source>
</evidence>
<dbReference type="Proteomes" id="UP000242188">
    <property type="component" value="Unassembled WGS sequence"/>
</dbReference>
<feature type="compositionally biased region" description="Polar residues" evidence="1">
    <location>
        <begin position="215"/>
        <end position="228"/>
    </location>
</feature>
<feature type="region of interest" description="Disordered" evidence="1">
    <location>
        <begin position="110"/>
        <end position="236"/>
    </location>
</feature>
<organism evidence="3 4">
    <name type="scientific">Mizuhopecten yessoensis</name>
    <name type="common">Japanese scallop</name>
    <name type="synonym">Patinopecten yessoensis</name>
    <dbReference type="NCBI Taxonomy" id="6573"/>
    <lineage>
        <taxon>Eukaryota</taxon>
        <taxon>Metazoa</taxon>
        <taxon>Spiralia</taxon>
        <taxon>Lophotrochozoa</taxon>
        <taxon>Mollusca</taxon>
        <taxon>Bivalvia</taxon>
        <taxon>Autobranchia</taxon>
        <taxon>Pteriomorphia</taxon>
        <taxon>Pectinida</taxon>
        <taxon>Pectinoidea</taxon>
        <taxon>Pectinidae</taxon>
        <taxon>Mizuhopecten</taxon>
    </lineage>
</organism>
<feature type="compositionally biased region" description="Low complexity" evidence="1">
    <location>
        <begin position="139"/>
        <end position="160"/>
    </location>
</feature>
<protein>
    <submittedName>
        <fullName evidence="3">Uncharacterized protein</fullName>
    </submittedName>
</protein>
<feature type="region of interest" description="Disordered" evidence="1">
    <location>
        <begin position="260"/>
        <end position="329"/>
    </location>
</feature>
<feature type="compositionally biased region" description="Low complexity" evidence="1">
    <location>
        <begin position="114"/>
        <end position="126"/>
    </location>
</feature>
<feature type="chain" id="PRO_5013346996" evidence="2">
    <location>
        <begin position="21"/>
        <end position="374"/>
    </location>
</feature>
<dbReference type="OrthoDB" id="6209450at2759"/>
<keyword evidence="4" id="KW-1185">Reference proteome</keyword>
<keyword evidence="2" id="KW-0732">Signal</keyword>
<evidence type="ECO:0000313" key="3">
    <source>
        <dbReference type="EMBL" id="OWF47852.1"/>
    </source>
</evidence>
<reference evidence="3 4" key="1">
    <citation type="journal article" date="2017" name="Nat. Ecol. Evol.">
        <title>Scallop genome provides insights into evolution of bilaterian karyotype and development.</title>
        <authorList>
            <person name="Wang S."/>
            <person name="Zhang J."/>
            <person name="Jiao W."/>
            <person name="Li J."/>
            <person name="Xun X."/>
            <person name="Sun Y."/>
            <person name="Guo X."/>
            <person name="Huan P."/>
            <person name="Dong B."/>
            <person name="Zhang L."/>
            <person name="Hu X."/>
            <person name="Sun X."/>
            <person name="Wang J."/>
            <person name="Zhao C."/>
            <person name="Wang Y."/>
            <person name="Wang D."/>
            <person name="Huang X."/>
            <person name="Wang R."/>
            <person name="Lv J."/>
            <person name="Li Y."/>
            <person name="Zhang Z."/>
            <person name="Liu B."/>
            <person name="Lu W."/>
            <person name="Hui Y."/>
            <person name="Liang J."/>
            <person name="Zhou Z."/>
            <person name="Hou R."/>
            <person name="Li X."/>
            <person name="Liu Y."/>
            <person name="Li H."/>
            <person name="Ning X."/>
            <person name="Lin Y."/>
            <person name="Zhao L."/>
            <person name="Xing Q."/>
            <person name="Dou J."/>
            <person name="Li Y."/>
            <person name="Mao J."/>
            <person name="Guo H."/>
            <person name="Dou H."/>
            <person name="Li T."/>
            <person name="Mu C."/>
            <person name="Jiang W."/>
            <person name="Fu Q."/>
            <person name="Fu X."/>
            <person name="Miao Y."/>
            <person name="Liu J."/>
            <person name="Yu Q."/>
            <person name="Li R."/>
            <person name="Liao H."/>
            <person name="Li X."/>
            <person name="Kong Y."/>
            <person name="Jiang Z."/>
            <person name="Chourrout D."/>
            <person name="Li R."/>
            <person name="Bao Z."/>
        </authorList>
    </citation>
    <scope>NUCLEOTIDE SEQUENCE [LARGE SCALE GENOMIC DNA]</scope>
    <source>
        <strain evidence="3 4">PY_sf001</strain>
    </source>
</reference>
<sequence length="374" mass="40905">MKAALAIVLCFVCLIQVSVGQRFVMRNHESRFDPRFRRPAPSSIQGSALGMNEWGDPFSNLRSGLSREDRQMLRLLDLGSLGDRVISRNRNAGPGSRSWGRGSQIAIEFDSRGRSQSRSSSRGSTRFADSGLRGDSRSFRTSGGQSSSRSSFDSFSSRSSPDIIMISSRLPSSDRRGRTDNVGHFNDIGMPSSSQPVVVRARDQVLSRSEFIRSSRPSQDARLNTDPVSSSSRNIAPSASWQEMTVPQLNVGVDSFSNNHTPTTSIFRDQNPPTNTGTRSPDILIQTSAHVNPGGSNTMVSQSTTSTNVADRGSHTSVSNSHIVSAQSPASSALQDILMSLAESIDIRDPRFPRPTEEPLELEEMLMRKLMARV</sequence>
<name>A0A210QGH6_MIZYE</name>
<proteinExistence type="predicted"/>
<evidence type="ECO:0000256" key="1">
    <source>
        <dbReference type="SAM" id="MobiDB-lite"/>
    </source>
</evidence>
<feature type="compositionally biased region" description="Basic and acidic residues" evidence="1">
    <location>
        <begin position="200"/>
        <end position="213"/>
    </location>
</feature>
<feature type="signal peptide" evidence="2">
    <location>
        <begin position="1"/>
        <end position="20"/>
    </location>
</feature>